<dbReference type="STRING" id="856793.MICA_446"/>
<dbReference type="HOGENOM" id="CLU_688209_0_0_5"/>
<feature type="transmembrane region" description="Helical" evidence="1">
    <location>
        <begin position="123"/>
        <end position="149"/>
    </location>
</feature>
<organism evidence="2 3">
    <name type="scientific">Micavibrio aeruginosavorus (strain ARL-13)</name>
    <dbReference type="NCBI Taxonomy" id="856793"/>
    <lineage>
        <taxon>Bacteria</taxon>
        <taxon>Pseudomonadati</taxon>
        <taxon>Bdellovibrionota</taxon>
        <taxon>Bdellovibrionia</taxon>
        <taxon>Bdellovibrionales</taxon>
        <taxon>Pseudobdellovibrionaceae</taxon>
        <taxon>Micavibrio</taxon>
    </lineage>
</organism>
<accession>G2KSA6</accession>
<dbReference type="Proteomes" id="UP000009286">
    <property type="component" value="Chromosome"/>
</dbReference>
<proteinExistence type="predicted"/>
<feature type="transmembrane region" description="Helical" evidence="1">
    <location>
        <begin position="331"/>
        <end position="355"/>
    </location>
</feature>
<dbReference type="OrthoDB" id="7300702at2"/>
<dbReference type="KEGG" id="mai:MICA_446"/>
<dbReference type="AlphaFoldDB" id="G2KSA6"/>
<evidence type="ECO:0000313" key="3">
    <source>
        <dbReference type="Proteomes" id="UP000009286"/>
    </source>
</evidence>
<dbReference type="eggNOG" id="ENOG5033856">
    <property type="taxonomic scope" value="Bacteria"/>
</dbReference>
<gene>
    <name evidence="2" type="ordered locus">MICA_446</name>
</gene>
<evidence type="ECO:0000256" key="1">
    <source>
        <dbReference type="SAM" id="Phobius"/>
    </source>
</evidence>
<feature type="transmembrane region" description="Helical" evidence="1">
    <location>
        <begin position="169"/>
        <end position="191"/>
    </location>
</feature>
<name>G2KSA6_MICAA</name>
<dbReference type="RefSeq" id="WP_014102012.1">
    <property type="nucleotide sequence ID" value="NC_016026.1"/>
</dbReference>
<dbReference type="EMBL" id="CP002382">
    <property type="protein sequence ID" value="AEP08789.1"/>
    <property type="molecule type" value="Genomic_DNA"/>
</dbReference>
<sequence>MFSTYRDVQCAALCAAILVYALWGEPTPPAFGWPEILVGVLLTAAVGLRSFARAVTPVRGDAHPFWFRAGQFFLLYGLSVPLVGAVIAGASPGNIVRDIVPFLFMLLPVFMVDTVRDRVRWHFIVTACVVVLGVIFAARVVAPLALASSGMDHAAQLGMNLSGQDPRRLANAPSVLFAAMALLGAAGWIITRRINANAMISAAILSGVALIPLAAMALVLQRASLGLLALGLAFWIAIGIVKKPRRMVVPLLGLAVLCLMVWAPLADVVAGLAHKNVMVGANMRWQEAAAVRDALHGIGAILFGNGWGATVQSPAVGDSIVTFTHNLGTTLWLKSGLIGVGLGLAYFGGLALALIRFLPIHPILVVALGAPMVIDYLLYASFKSLDFGLILLLAALYSARTAAVSPGGQPGNPVVFKTIPNNADFK</sequence>
<reference evidence="2 3" key="1">
    <citation type="journal article" date="2011" name="BMC Genomics">
        <title>Genomic insights into an obligate epibiotic bacterial predator: Micavibrio aeruginosavorus ARL-13.</title>
        <authorList>
            <person name="Wang Z."/>
            <person name="Kadouri D."/>
            <person name="Wu M."/>
        </authorList>
    </citation>
    <scope>NUCLEOTIDE SEQUENCE [LARGE SCALE GENOMIC DNA]</scope>
    <source>
        <strain evidence="2 3">ARL-13</strain>
    </source>
</reference>
<protein>
    <submittedName>
        <fullName evidence="2">Putative membrane protein</fullName>
    </submittedName>
</protein>
<feature type="transmembrane region" description="Helical" evidence="1">
    <location>
        <begin position="198"/>
        <end position="219"/>
    </location>
</feature>
<evidence type="ECO:0000313" key="2">
    <source>
        <dbReference type="EMBL" id="AEP08789.1"/>
    </source>
</evidence>
<feature type="transmembrane region" description="Helical" evidence="1">
    <location>
        <begin position="34"/>
        <end position="52"/>
    </location>
</feature>
<feature type="transmembrane region" description="Helical" evidence="1">
    <location>
        <begin position="248"/>
        <end position="273"/>
    </location>
</feature>
<feature type="transmembrane region" description="Helical" evidence="1">
    <location>
        <begin position="73"/>
        <end position="93"/>
    </location>
</feature>
<keyword evidence="3" id="KW-1185">Reference proteome</keyword>
<keyword evidence="1" id="KW-1133">Transmembrane helix</keyword>
<feature type="transmembrane region" description="Helical" evidence="1">
    <location>
        <begin position="99"/>
        <end position="116"/>
    </location>
</feature>
<feature type="transmembrane region" description="Helical" evidence="1">
    <location>
        <begin position="362"/>
        <end position="379"/>
    </location>
</feature>
<keyword evidence="1" id="KW-0812">Transmembrane</keyword>
<feature type="transmembrane region" description="Helical" evidence="1">
    <location>
        <begin position="225"/>
        <end position="241"/>
    </location>
</feature>
<keyword evidence="1" id="KW-0472">Membrane</keyword>